<comment type="caution">
    <text evidence="4">The sequence shown here is derived from an EMBL/GenBank/DDBJ whole genome shotgun (WGS) entry which is preliminary data.</text>
</comment>
<dbReference type="AlphaFoldDB" id="A0A699IJK9"/>
<proteinExistence type="predicted"/>
<evidence type="ECO:0000259" key="3">
    <source>
        <dbReference type="PROSITE" id="PS50158"/>
    </source>
</evidence>
<dbReference type="GO" id="GO:0003676">
    <property type="term" value="F:nucleic acid binding"/>
    <property type="evidence" value="ECO:0007669"/>
    <property type="project" value="InterPro"/>
</dbReference>
<sequence length="157" mass="17360">MMLISHAITQRYSTPTNNRLHTSSNTRNQAVVQADRVNIQSRNAGNDGRVARRSSITQGESAESEYIQEIGNGNVQRILRTSLLRNASNVQCYNCNAKGHYARECPKLGVMEPSGSDTSEAQNKDKEDAIVKLSINTMSKLMNASLIMLMSKKEKGD</sequence>
<gene>
    <name evidence="4" type="ORF">Tci_532080</name>
</gene>
<dbReference type="PROSITE" id="PS50158">
    <property type="entry name" value="ZF_CCHC"/>
    <property type="match status" value="1"/>
</dbReference>
<reference evidence="4" key="1">
    <citation type="journal article" date="2019" name="Sci. Rep.">
        <title>Draft genome of Tanacetum cinerariifolium, the natural source of mosquito coil.</title>
        <authorList>
            <person name="Yamashiro T."/>
            <person name="Shiraishi A."/>
            <person name="Satake H."/>
            <person name="Nakayama K."/>
        </authorList>
    </citation>
    <scope>NUCLEOTIDE SEQUENCE</scope>
</reference>
<dbReference type="Pfam" id="PF00098">
    <property type="entry name" value="zf-CCHC"/>
    <property type="match status" value="1"/>
</dbReference>
<dbReference type="InterPro" id="IPR036875">
    <property type="entry name" value="Znf_CCHC_sf"/>
</dbReference>
<name>A0A699IJK9_TANCI</name>
<dbReference type="EMBL" id="BKCJ010299037">
    <property type="protein sequence ID" value="GEZ60107.1"/>
    <property type="molecule type" value="Genomic_DNA"/>
</dbReference>
<protein>
    <recommendedName>
        <fullName evidence="3">CCHC-type domain-containing protein</fullName>
    </recommendedName>
</protein>
<evidence type="ECO:0000256" key="2">
    <source>
        <dbReference type="SAM" id="MobiDB-lite"/>
    </source>
</evidence>
<evidence type="ECO:0000313" key="4">
    <source>
        <dbReference type="EMBL" id="GEZ60107.1"/>
    </source>
</evidence>
<keyword evidence="1" id="KW-0863">Zinc-finger</keyword>
<dbReference type="SMART" id="SM00343">
    <property type="entry name" value="ZnF_C2HC"/>
    <property type="match status" value="1"/>
</dbReference>
<feature type="region of interest" description="Disordered" evidence="2">
    <location>
        <begin position="42"/>
        <end position="61"/>
    </location>
</feature>
<keyword evidence="1" id="KW-0479">Metal-binding</keyword>
<dbReference type="GO" id="GO:0008270">
    <property type="term" value="F:zinc ion binding"/>
    <property type="evidence" value="ECO:0007669"/>
    <property type="project" value="UniProtKB-KW"/>
</dbReference>
<organism evidence="4">
    <name type="scientific">Tanacetum cinerariifolium</name>
    <name type="common">Dalmatian daisy</name>
    <name type="synonym">Chrysanthemum cinerariifolium</name>
    <dbReference type="NCBI Taxonomy" id="118510"/>
    <lineage>
        <taxon>Eukaryota</taxon>
        <taxon>Viridiplantae</taxon>
        <taxon>Streptophyta</taxon>
        <taxon>Embryophyta</taxon>
        <taxon>Tracheophyta</taxon>
        <taxon>Spermatophyta</taxon>
        <taxon>Magnoliopsida</taxon>
        <taxon>eudicotyledons</taxon>
        <taxon>Gunneridae</taxon>
        <taxon>Pentapetalae</taxon>
        <taxon>asterids</taxon>
        <taxon>campanulids</taxon>
        <taxon>Asterales</taxon>
        <taxon>Asteraceae</taxon>
        <taxon>Asteroideae</taxon>
        <taxon>Anthemideae</taxon>
        <taxon>Anthemidinae</taxon>
        <taxon>Tanacetum</taxon>
    </lineage>
</organism>
<keyword evidence="1" id="KW-0862">Zinc</keyword>
<dbReference type="Gene3D" id="4.10.60.10">
    <property type="entry name" value="Zinc finger, CCHC-type"/>
    <property type="match status" value="1"/>
</dbReference>
<dbReference type="InterPro" id="IPR001878">
    <property type="entry name" value="Znf_CCHC"/>
</dbReference>
<accession>A0A699IJK9</accession>
<feature type="domain" description="CCHC-type" evidence="3">
    <location>
        <begin position="92"/>
        <end position="107"/>
    </location>
</feature>
<dbReference type="SUPFAM" id="SSF57756">
    <property type="entry name" value="Retrovirus zinc finger-like domains"/>
    <property type="match status" value="1"/>
</dbReference>
<evidence type="ECO:0000256" key="1">
    <source>
        <dbReference type="PROSITE-ProRule" id="PRU00047"/>
    </source>
</evidence>